<dbReference type="Gene3D" id="3.30.479.30">
    <property type="entry name" value="Band 7 domain"/>
    <property type="match status" value="1"/>
</dbReference>
<protein>
    <recommendedName>
        <fullName evidence="6">Band 7 domain-containing protein</fullName>
    </recommendedName>
</protein>
<dbReference type="STRING" id="6526.A0A2C9JSW6"/>
<dbReference type="FunFam" id="3.30.479.30:FF:000002">
    <property type="entry name" value="band 7 protein AGAP004871"/>
    <property type="match status" value="1"/>
</dbReference>
<reference evidence="7" key="1">
    <citation type="submission" date="2020-05" db="UniProtKB">
        <authorList>
            <consortium name="EnsemblMetazoa"/>
        </authorList>
    </citation>
    <scope>IDENTIFICATION</scope>
    <source>
        <strain evidence="7">BB02</strain>
    </source>
</reference>
<dbReference type="InterPro" id="IPR018080">
    <property type="entry name" value="Band_7/stomatin-like_CS"/>
</dbReference>
<evidence type="ECO:0000256" key="4">
    <source>
        <dbReference type="SAM" id="MobiDB-lite"/>
    </source>
</evidence>
<dbReference type="EnsemblMetazoa" id="BGLB007531-RB">
    <property type="protein sequence ID" value="BGLB007531-PB"/>
    <property type="gene ID" value="BGLB007531"/>
</dbReference>
<dbReference type="SUPFAM" id="SSF117892">
    <property type="entry name" value="Band 7/SPFH domain"/>
    <property type="match status" value="1"/>
</dbReference>
<keyword evidence="5" id="KW-1133">Transmembrane helix</keyword>
<evidence type="ECO:0000256" key="5">
    <source>
        <dbReference type="SAM" id="Phobius"/>
    </source>
</evidence>
<dbReference type="PROSITE" id="PS01270">
    <property type="entry name" value="BAND_7"/>
    <property type="match status" value="1"/>
</dbReference>
<dbReference type="Pfam" id="PF01145">
    <property type="entry name" value="Band_7"/>
    <property type="match status" value="1"/>
</dbReference>
<dbReference type="SMART" id="SM00244">
    <property type="entry name" value="PHB"/>
    <property type="match status" value="1"/>
</dbReference>
<dbReference type="InterPro" id="IPR001107">
    <property type="entry name" value="Band_7"/>
</dbReference>
<dbReference type="GO" id="GO:0005886">
    <property type="term" value="C:plasma membrane"/>
    <property type="evidence" value="ECO:0007669"/>
    <property type="project" value="InterPro"/>
</dbReference>
<proteinExistence type="inferred from homology"/>
<sequence>MEFVSDTPKDEAGNENGQEEPSGGIGCCGYILYALSMLTIIITFPFSLCLCIKVVQEYERAVIFRLGRLLSGGAKGPESGEPSETFEVSNVAPTLFSIMFSAMLTDTFTDRENIKINTTYRFDGGLSVLTRDSVTVAVDAVVYYRVKNATMSITNVEDANRSTRLLAATTLRNVLGTKNLSEILSDRENISHLMQTSLDEATDPWGVKVERVEVKDVRLPVQLQRAMAAEAEASREARAKVIAAEGEQKASKSLKEAADIMIQSPAALQLRYLQTLNTISAEKNSTIIFPLPIDMLSVFMKK</sequence>
<gene>
    <name evidence="7" type="primary">106066792</name>
</gene>
<dbReference type="PANTHER" id="PTHR10264">
    <property type="entry name" value="BAND 7 PROTEIN-RELATED"/>
    <property type="match status" value="1"/>
</dbReference>
<comment type="similarity">
    <text evidence="2">Belongs to the band 7/mec-2 family.</text>
</comment>
<dbReference type="AlphaFoldDB" id="A0A2C9JSW6"/>
<evidence type="ECO:0000313" key="7">
    <source>
        <dbReference type="EnsemblMetazoa" id="BGLB007531-PB"/>
    </source>
</evidence>
<dbReference type="Gene3D" id="6.10.250.2090">
    <property type="match status" value="1"/>
</dbReference>
<comment type="subcellular location">
    <subcellularLocation>
        <location evidence="1">Membrane</location>
    </subcellularLocation>
</comment>
<dbReference type="KEGG" id="bgt:106066792"/>
<evidence type="ECO:0000259" key="6">
    <source>
        <dbReference type="SMART" id="SM00244"/>
    </source>
</evidence>
<organism evidence="7 8">
    <name type="scientific">Biomphalaria glabrata</name>
    <name type="common">Bloodfluke planorb</name>
    <name type="synonym">Freshwater snail</name>
    <dbReference type="NCBI Taxonomy" id="6526"/>
    <lineage>
        <taxon>Eukaryota</taxon>
        <taxon>Metazoa</taxon>
        <taxon>Spiralia</taxon>
        <taxon>Lophotrochozoa</taxon>
        <taxon>Mollusca</taxon>
        <taxon>Gastropoda</taxon>
        <taxon>Heterobranchia</taxon>
        <taxon>Euthyneura</taxon>
        <taxon>Panpulmonata</taxon>
        <taxon>Hygrophila</taxon>
        <taxon>Lymnaeoidea</taxon>
        <taxon>Planorbidae</taxon>
        <taxon>Biomphalaria</taxon>
    </lineage>
</organism>
<feature type="transmembrane region" description="Helical" evidence="5">
    <location>
        <begin position="30"/>
        <end position="55"/>
    </location>
</feature>
<keyword evidence="3 5" id="KW-0472">Membrane</keyword>
<evidence type="ECO:0000313" key="8">
    <source>
        <dbReference type="Proteomes" id="UP000076420"/>
    </source>
</evidence>
<dbReference type="Proteomes" id="UP000076420">
    <property type="component" value="Unassembled WGS sequence"/>
</dbReference>
<dbReference type="VEuPathDB" id="VectorBase:BGLB007531"/>
<evidence type="ECO:0000256" key="1">
    <source>
        <dbReference type="ARBA" id="ARBA00004370"/>
    </source>
</evidence>
<feature type="domain" description="Band 7" evidence="6">
    <location>
        <begin position="50"/>
        <end position="231"/>
    </location>
</feature>
<keyword evidence="5" id="KW-0812">Transmembrane</keyword>
<dbReference type="PANTHER" id="PTHR10264:SF19">
    <property type="entry name" value="AT06885P-RELATED"/>
    <property type="match status" value="1"/>
</dbReference>
<name>A0A2C9JSW6_BIOGL</name>
<dbReference type="OrthoDB" id="2105077at2759"/>
<dbReference type="InterPro" id="IPR043202">
    <property type="entry name" value="Band-7_stomatin-like"/>
</dbReference>
<evidence type="ECO:0000256" key="3">
    <source>
        <dbReference type="ARBA" id="ARBA00023136"/>
    </source>
</evidence>
<dbReference type="VEuPathDB" id="VectorBase:BGLAX_047634"/>
<accession>A0A2C9JSW6</accession>
<dbReference type="InterPro" id="IPR036013">
    <property type="entry name" value="Band_7/SPFH_dom_sf"/>
</dbReference>
<feature type="region of interest" description="Disordered" evidence="4">
    <location>
        <begin position="1"/>
        <end position="21"/>
    </location>
</feature>
<evidence type="ECO:0000256" key="2">
    <source>
        <dbReference type="ARBA" id="ARBA00008164"/>
    </source>
</evidence>